<protein>
    <recommendedName>
        <fullName evidence="4">CcmD family protein</fullName>
    </recommendedName>
</protein>
<reference evidence="3" key="1">
    <citation type="journal article" date="2019" name="Int. J. Syst. Evol. Microbiol.">
        <title>The Global Catalogue of Microorganisms (GCM) 10K type strain sequencing project: providing services to taxonomists for standard genome sequencing and annotation.</title>
        <authorList>
            <consortium name="The Broad Institute Genomics Platform"/>
            <consortium name="The Broad Institute Genome Sequencing Center for Infectious Disease"/>
            <person name="Wu L."/>
            <person name="Ma J."/>
        </authorList>
    </citation>
    <scope>NUCLEOTIDE SEQUENCE [LARGE SCALE GENOMIC DNA]</scope>
    <source>
        <strain evidence="3">CGMCC 1.9106</strain>
    </source>
</reference>
<keyword evidence="3" id="KW-1185">Reference proteome</keyword>
<evidence type="ECO:0000313" key="2">
    <source>
        <dbReference type="EMBL" id="MFC7247169.1"/>
    </source>
</evidence>
<dbReference type="EMBL" id="JBHTAC010000051">
    <property type="protein sequence ID" value="MFC7247169.1"/>
    <property type="molecule type" value="Genomic_DNA"/>
</dbReference>
<organism evidence="2 3">
    <name type="scientific">Catellatospora aurea</name>
    <dbReference type="NCBI Taxonomy" id="1337874"/>
    <lineage>
        <taxon>Bacteria</taxon>
        <taxon>Bacillati</taxon>
        <taxon>Actinomycetota</taxon>
        <taxon>Actinomycetes</taxon>
        <taxon>Micromonosporales</taxon>
        <taxon>Micromonosporaceae</taxon>
        <taxon>Catellatospora</taxon>
    </lineage>
</organism>
<evidence type="ECO:0000313" key="3">
    <source>
        <dbReference type="Proteomes" id="UP001596392"/>
    </source>
</evidence>
<dbReference type="RefSeq" id="WP_376809924.1">
    <property type="nucleotide sequence ID" value="NZ_JBHTAC010000051.1"/>
</dbReference>
<proteinExistence type="predicted"/>
<keyword evidence="1" id="KW-0812">Transmembrane</keyword>
<feature type="transmembrane region" description="Helical" evidence="1">
    <location>
        <begin position="12"/>
        <end position="31"/>
    </location>
</feature>
<sequence length="84" mass="9230">MKHLKSSLGKIAVWLGIAGFVLLLASFSSRVTTGIDIQHGRVYLLVISFAVLTWAVVFGVGEVIIRELREHELTRRVLRGAGAE</sequence>
<comment type="caution">
    <text evidence="2">The sequence shown here is derived from an EMBL/GenBank/DDBJ whole genome shotgun (WGS) entry which is preliminary data.</text>
</comment>
<name>A0ABW2H4V1_9ACTN</name>
<accession>A0ABW2H4V1</accession>
<evidence type="ECO:0000256" key="1">
    <source>
        <dbReference type="SAM" id="Phobius"/>
    </source>
</evidence>
<feature type="transmembrane region" description="Helical" evidence="1">
    <location>
        <begin position="43"/>
        <end position="65"/>
    </location>
</feature>
<keyword evidence="1" id="KW-1133">Transmembrane helix</keyword>
<dbReference type="Proteomes" id="UP001596392">
    <property type="component" value="Unassembled WGS sequence"/>
</dbReference>
<keyword evidence="1" id="KW-0472">Membrane</keyword>
<evidence type="ECO:0008006" key="4">
    <source>
        <dbReference type="Google" id="ProtNLM"/>
    </source>
</evidence>
<gene>
    <name evidence="2" type="ORF">ACFQO7_32245</name>
</gene>